<proteinExistence type="predicted"/>
<dbReference type="OrthoDB" id="9797014at2"/>
<dbReference type="InterPro" id="IPR011008">
    <property type="entry name" value="Dimeric_a/b-barrel"/>
</dbReference>
<dbReference type="Proteomes" id="UP000075238">
    <property type="component" value="Chromosome 1"/>
</dbReference>
<dbReference type="SUPFAM" id="SSF54909">
    <property type="entry name" value="Dimeric alpha+beta barrel"/>
    <property type="match status" value="1"/>
</dbReference>
<gene>
    <name evidence="1" type="ORF">A2G96_03490</name>
</gene>
<sequence>MPTVIRAYFRTGIAAARLQHRPDHIRHIAAHLPEIVCAGALCDDAKAPRGLFLAVQGDSAQARALIESDPYHRAGLFERVETEPYLQFVPHANPRLLEEELERALQSAAAAAT</sequence>
<dbReference type="RefSeq" id="WP_062796800.1">
    <property type="nucleotide sequence ID" value="NZ_CP014844.1"/>
</dbReference>
<keyword evidence="2" id="KW-1185">Reference proteome</keyword>
<accession>A0A142JFL8</accession>
<evidence type="ECO:0000313" key="2">
    <source>
        <dbReference type="Proteomes" id="UP000075238"/>
    </source>
</evidence>
<dbReference type="KEGG" id="cnan:A2G96_03490"/>
<evidence type="ECO:0000313" key="1">
    <source>
        <dbReference type="EMBL" id="AMR76880.1"/>
    </source>
</evidence>
<dbReference type="Gene3D" id="3.30.70.1060">
    <property type="entry name" value="Dimeric alpha+beta barrel"/>
    <property type="match status" value="1"/>
</dbReference>
<dbReference type="EMBL" id="CP014844">
    <property type="protein sequence ID" value="AMR76880.1"/>
    <property type="molecule type" value="Genomic_DNA"/>
</dbReference>
<name>A0A142JFL8_9BURK</name>
<evidence type="ECO:0008006" key="3">
    <source>
        <dbReference type="Google" id="ProtNLM"/>
    </source>
</evidence>
<protein>
    <recommendedName>
        <fullName evidence="3">YCII-related domain-containing protein</fullName>
    </recommendedName>
</protein>
<dbReference type="STRING" id="1796606.A2G96_03490"/>
<dbReference type="AlphaFoldDB" id="A0A142JFL8"/>
<organism evidence="1 2">
    <name type="scientific">Cupriavidus nantongensis</name>
    <dbReference type="NCBI Taxonomy" id="1796606"/>
    <lineage>
        <taxon>Bacteria</taxon>
        <taxon>Pseudomonadati</taxon>
        <taxon>Pseudomonadota</taxon>
        <taxon>Betaproteobacteria</taxon>
        <taxon>Burkholderiales</taxon>
        <taxon>Burkholderiaceae</taxon>
        <taxon>Cupriavidus</taxon>
    </lineage>
</organism>
<reference evidence="1 2" key="1">
    <citation type="submission" date="2016-03" db="EMBL/GenBank/DDBJ databases">
        <title>Complete genome sequence of a novel chlorpyrifos degrading bacterium, Cupriavidus nantongensis sp. X1.</title>
        <authorList>
            <person name="Fang L."/>
        </authorList>
    </citation>
    <scope>NUCLEOTIDE SEQUENCE [LARGE SCALE GENOMIC DNA]</scope>
    <source>
        <strain evidence="1 2">X1</strain>
    </source>
</reference>